<dbReference type="OrthoDB" id="9797252at2"/>
<protein>
    <submittedName>
        <fullName evidence="5">SAM-dependent methyltransferase</fullName>
    </submittedName>
</protein>
<organism evidence="5 6">
    <name type="scientific">Paenibacillus montanisoli</name>
    <dbReference type="NCBI Taxonomy" id="2081970"/>
    <lineage>
        <taxon>Bacteria</taxon>
        <taxon>Bacillati</taxon>
        <taxon>Bacillota</taxon>
        <taxon>Bacilli</taxon>
        <taxon>Bacillales</taxon>
        <taxon>Paenibacillaceae</taxon>
        <taxon>Paenibacillus</taxon>
    </lineage>
</organism>
<dbReference type="InterPro" id="IPR051052">
    <property type="entry name" value="Diverse_substrate_MTase"/>
</dbReference>
<dbReference type="PANTHER" id="PTHR44942:SF4">
    <property type="entry name" value="METHYLTRANSFERASE TYPE 11 DOMAIN-CONTAINING PROTEIN"/>
    <property type="match status" value="1"/>
</dbReference>
<evidence type="ECO:0000313" key="5">
    <source>
        <dbReference type="EMBL" id="RAP74178.1"/>
    </source>
</evidence>
<dbReference type="RefSeq" id="WP_112884967.1">
    <property type="nucleotide sequence ID" value="NZ_QLUW01000005.1"/>
</dbReference>
<name>A0A328TUF2_9BACL</name>
<evidence type="ECO:0000256" key="3">
    <source>
        <dbReference type="ARBA" id="ARBA00022679"/>
    </source>
</evidence>
<dbReference type="PANTHER" id="PTHR44942">
    <property type="entry name" value="METHYLTRANSF_11 DOMAIN-CONTAINING PROTEIN"/>
    <property type="match status" value="1"/>
</dbReference>
<keyword evidence="6" id="KW-1185">Reference proteome</keyword>
<reference evidence="5 6" key="1">
    <citation type="submission" date="2018-06" db="EMBL/GenBank/DDBJ databases">
        <title>Paenibacillus montanisoli sp. nov., isolated from mountain area soil.</title>
        <authorList>
            <person name="Wu M."/>
        </authorList>
    </citation>
    <scope>NUCLEOTIDE SEQUENCE [LARGE SCALE GENOMIC DNA]</scope>
    <source>
        <strain evidence="5 6">RA17</strain>
    </source>
</reference>
<evidence type="ECO:0000256" key="1">
    <source>
        <dbReference type="ARBA" id="ARBA00008361"/>
    </source>
</evidence>
<gene>
    <name evidence="5" type="ORF">DL346_24250</name>
</gene>
<accession>A0A328TUF2</accession>
<dbReference type="Gene3D" id="3.40.50.150">
    <property type="entry name" value="Vaccinia Virus protein VP39"/>
    <property type="match status" value="1"/>
</dbReference>
<sequence>MDSKKRFSDRVGQYVRYRPSYPAEAVDFLYAEAGLTLSSVIADVGSGTGIFTRLLLERGNAVYAVEPNTDMRLAAEEQLSDFDRFRSVNGSAEATTLPDASVDAIVSAQAFHWFEPESTRLEFRRIVRPGSKTALIWNKRLVEDDFCSEYDRLLLHYAPEYKDVNHRRLSHEDFAAFFQGGKYAKAVFANQQLFDLEGLKGRTMSSSYVPLPGSPAFEPYMKALETLFQAHQKDGAVRFPYETEIYLGTV</sequence>
<keyword evidence="2 5" id="KW-0489">Methyltransferase</keyword>
<evidence type="ECO:0000313" key="6">
    <source>
        <dbReference type="Proteomes" id="UP000249260"/>
    </source>
</evidence>
<dbReference type="InterPro" id="IPR013216">
    <property type="entry name" value="Methyltransf_11"/>
</dbReference>
<dbReference type="SUPFAM" id="SSF53335">
    <property type="entry name" value="S-adenosyl-L-methionine-dependent methyltransferases"/>
    <property type="match status" value="1"/>
</dbReference>
<dbReference type="AlphaFoldDB" id="A0A328TUF2"/>
<evidence type="ECO:0000259" key="4">
    <source>
        <dbReference type="Pfam" id="PF08241"/>
    </source>
</evidence>
<dbReference type="Proteomes" id="UP000249260">
    <property type="component" value="Unassembled WGS sequence"/>
</dbReference>
<proteinExistence type="inferred from homology"/>
<dbReference type="InterPro" id="IPR029063">
    <property type="entry name" value="SAM-dependent_MTases_sf"/>
</dbReference>
<dbReference type="CDD" id="cd02440">
    <property type="entry name" value="AdoMet_MTases"/>
    <property type="match status" value="1"/>
</dbReference>
<dbReference type="GO" id="GO:0008757">
    <property type="term" value="F:S-adenosylmethionine-dependent methyltransferase activity"/>
    <property type="evidence" value="ECO:0007669"/>
    <property type="project" value="InterPro"/>
</dbReference>
<dbReference type="EMBL" id="QLUW01000005">
    <property type="protein sequence ID" value="RAP74178.1"/>
    <property type="molecule type" value="Genomic_DNA"/>
</dbReference>
<keyword evidence="3 5" id="KW-0808">Transferase</keyword>
<evidence type="ECO:0000256" key="2">
    <source>
        <dbReference type="ARBA" id="ARBA00022603"/>
    </source>
</evidence>
<dbReference type="GO" id="GO:0032259">
    <property type="term" value="P:methylation"/>
    <property type="evidence" value="ECO:0007669"/>
    <property type="project" value="UniProtKB-KW"/>
</dbReference>
<dbReference type="Pfam" id="PF08241">
    <property type="entry name" value="Methyltransf_11"/>
    <property type="match status" value="1"/>
</dbReference>
<feature type="domain" description="Methyltransferase type 11" evidence="4">
    <location>
        <begin position="43"/>
        <end position="133"/>
    </location>
</feature>
<comment type="similarity">
    <text evidence="1">Belongs to the methyltransferase superfamily.</text>
</comment>
<comment type="caution">
    <text evidence="5">The sequence shown here is derived from an EMBL/GenBank/DDBJ whole genome shotgun (WGS) entry which is preliminary data.</text>
</comment>